<dbReference type="AlphaFoldDB" id="A0A411YFU1"/>
<evidence type="ECO:0000313" key="3">
    <source>
        <dbReference type="EMBL" id="QBI19972.1"/>
    </source>
</evidence>
<proteinExistence type="predicted"/>
<evidence type="ECO:0000313" key="4">
    <source>
        <dbReference type="Proteomes" id="UP000291469"/>
    </source>
</evidence>
<dbReference type="InterPro" id="IPR053853">
    <property type="entry name" value="FitA-like_RHH"/>
</dbReference>
<dbReference type="Pfam" id="PF22513">
    <property type="entry name" value="FitA-like_RHH"/>
    <property type="match status" value="1"/>
</dbReference>
<reference evidence="3 4" key="1">
    <citation type="submission" date="2019-01" db="EMBL/GenBank/DDBJ databases">
        <title>Egibacter rhizosphaerae EGI 80759T.</title>
        <authorList>
            <person name="Chen D.-D."/>
            <person name="Tian Y."/>
            <person name="Jiao J.-Y."/>
            <person name="Zhang X.-T."/>
            <person name="Zhang Y.-G."/>
            <person name="Zhang Y."/>
            <person name="Xiao M."/>
            <person name="Shu W.-S."/>
            <person name="Li W.-J."/>
        </authorList>
    </citation>
    <scope>NUCLEOTIDE SEQUENCE [LARGE SCALE GENOMIC DNA]</scope>
    <source>
        <strain evidence="3 4">EGI 80759</strain>
    </source>
</reference>
<dbReference type="RefSeq" id="WP_131154969.1">
    <property type="nucleotide sequence ID" value="NZ_CP036402.1"/>
</dbReference>
<accession>A0A411YFU1</accession>
<keyword evidence="4" id="KW-1185">Reference proteome</keyword>
<feature type="domain" description="Antitoxin FitA-like ribbon-helix-helix" evidence="2">
    <location>
        <begin position="4"/>
        <end position="39"/>
    </location>
</feature>
<gene>
    <name evidence="3" type="ORF">ER308_10645</name>
</gene>
<dbReference type="InterPro" id="IPR010985">
    <property type="entry name" value="Ribbon_hlx_hlx"/>
</dbReference>
<feature type="region of interest" description="Disordered" evidence="1">
    <location>
        <begin position="47"/>
        <end position="80"/>
    </location>
</feature>
<dbReference type="Proteomes" id="UP000291469">
    <property type="component" value="Chromosome"/>
</dbReference>
<sequence length="80" mass="9014">MTISMHIRDLDEPTHQELVRRADAAGVSLRAYVVEVLRRHTGLPTVEDWLDEVRRDPPLPAEGPDSVTLVEEGRRDSDVA</sequence>
<dbReference type="GO" id="GO:0006355">
    <property type="term" value="P:regulation of DNA-templated transcription"/>
    <property type="evidence" value="ECO:0007669"/>
    <property type="project" value="InterPro"/>
</dbReference>
<dbReference type="SUPFAM" id="SSF47598">
    <property type="entry name" value="Ribbon-helix-helix"/>
    <property type="match status" value="1"/>
</dbReference>
<dbReference type="KEGG" id="erz:ER308_10645"/>
<dbReference type="EMBL" id="CP036402">
    <property type="protein sequence ID" value="QBI19972.1"/>
    <property type="molecule type" value="Genomic_DNA"/>
</dbReference>
<organism evidence="3 4">
    <name type="scientific">Egibacter rhizosphaerae</name>
    <dbReference type="NCBI Taxonomy" id="1670831"/>
    <lineage>
        <taxon>Bacteria</taxon>
        <taxon>Bacillati</taxon>
        <taxon>Actinomycetota</taxon>
        <taxon>Nitriliruptoria</taxon>
        <taxon>Egibacterales</taxon>
        <taxon>Egibacteraceae</taxon>
        <taxon>Egibacter</taxon>
    </lineage>
</organism>
<evidence type="ECO:0000259" key="2">
    <source>
        <dbReference type="Pfam" id="PF22513"/>
    </source>
</evidence>
<feature type="compositionally biased region" description="Basic and acidic residues" evidence="1">
    <location>
        <begin position="71"/>
        <end position="80"/>
    </location>
</feature>
<evidence type="ECO:0000256" key="1">
    <source>
        <dbReference type="SAM" id="MobiDB-lite"/>
    </source>
</evidence>
<dbReference type="OrthoDB" id="7107936at2"/>
<protein>
    <recommendedName>
        <fullName evidence="2">Antitoxin FitA-like ribbon-helix-helix domain-containing protein</fullName>
    </recommendedName>
</protein>
<name>A0A411YFU1_9ACTN</name>